<evidence type="ECO:0000313" key="2">
    <source>
        <dbReference type="EMBL" id="CAA3016380.1"/>
    </source>
</evidence>
<proteinExistence type="predicted"/>
<evidence type="ECO:0000313" key="3">
    <source>
        <dbReference type="Proteomes" id="UP000594638"/>
    </source>
</evidence>
<organism evidence="2 3">
    <name type="scientific">Olea europaea subsp. europaea</name>
    <dbReference type="NCBI Taxonomy" id="158383"/>
    <lineage>
        <taxon>Eukaryota</taxon>
        <taxon>Viridiplantae</taxon>
        <taxon>Streptophyta</taxon>
        <taxon>Embryophyta</taxon>
        <taxon>Tracheophyta</taxon>
        <taxon>Spermatophyta</taxon>
        <taxon>Magnoliopsida</taxon>
        <taxon>eudicotyledons</taxon>
        <taxon>Gunneridae</taxon>
        <taxon>Pentapetalae</taxon>
        <taxon>asterids</taxon>
        <taxon>lamiids</taxon>
        <taxon>Lamiales</taxon>
        <taxon>Oleaceae</taxon>
        <taxon>Oleeae</taxon>
        <taxon>Olea</taxon>
    </lineage>
</organism>
<feature type="region of interest" description="Disordered" evidence="1">
    <location>
        <begin position="31"/>
        <end position="81"/>
    </location>
</feature>
<dbReference type="Gramene" id="OE9A001985T1">
    <property type="protein sequence ID" value="OE9A001985C1"/>
    <property type="gene ID" value="OE9A001985"/>
</dbReference>
<dbReference type="AlphaFoldDB" id="A0A8S0UAH9"/>
<dbReference type="EMBL" id="CACTIH010007612">
    <property type="protein sequence ID" value="CAA3016380.1"/>
    <property type="molecule type" value="Genomic_DNA"/>
</dbReference>
<name>A0A8S0UAH9_OLEEU</name>
<gene>
    <name evidence="2" type="ORF">OLEA9_A001985</name>
</gene>
<keyword evidence="3" id="KW-1185">Reference proteome</keyword>
<comment type="caution">
    <text evidence="2">The sequence shown here is derived from an EMBL/GenBank/DDBJ whole genome shotgun (WGS) entry which is preliminary data.</text>
</comment>
<dbReference type="Proteomes" id="UP000594638">
    <property type="component" value="Unassembled WGS sequence"/>
</dbReference>
<evidence type="ECO:0000256" key="1">
    <source>
        <dbReference type="SAM" id="MobiDB-lite"/>
    </source>
</evidence>
<sequence length="81" mass="9252">MERNRGKKNFYKKTGQKIPLKKNWKNLLSGTRIPPLPPEGCQRKLASSGTELGKRTASVLGPYRRPISRKGYGSSKYEDDW</sequence>
<protein>
    <submittedName>
        <fullName evidence="2">Uncharacterized protein</fullName>
    </submittedName>
</protein>
<accession>A0A8S0UAH9</accession>
<reference evidence="2 3" key="1">
    <citation type="submission" date="2019-12" db="EMBL/GenBank/DDBJ databases">
        <authorList>
            <person name="Alioto T."/>
            <person name="Alioto T."/>
            <person name="Gomez Garrido J."/>
        </authorList>
    </citation>
    <scope>NUCLEOTIDE SEQUENCE [LARGE SCALE GENOMIC DNA]</scope>
</reference>